<proteinExistence type="predicted"/>
<reference evidence="1" key="1">
    <citation type="journal article" date="2015" name="Nature">
        <title>Complex archaea that bridge the gap between prokaryotes and eukaryotes.</title>
        <authorList>
            <person name="Spang A."/>
            <person name="Saw J.H."/>
            <person name="Jorgensen S.L."/>
            <person name="Zaremba-Niedzwiedzka K."/>
            <person name="Martijn J."/>
            <person name="Lind A.E."/>
            <person name="van Eijk R."/>
            <person name="Schleper C."/>
            <person name="Guy L."/>
            <person name="Ettema T.J."/>
        </authorList>
    </citation>
    <scope>NUCLEOTIDE SEQUENCE</scope>
</reference>
<dbReference type="EMBL" id="LAZR01006836">
    <property type="protein sequence ID" value="KKM89310.1"/>
    <property type="molecule type" value="Genomic_DNA"/>
</dbReference>
<dbReference type="Pfam" id="PF15892">
    <property type="entry name" value="BNR_4"/>
    <property type="match status" value="1"/>
</dbReference>
<dbReference type="SUPFAM" id="SSF50939">
    <property type="entry name" value="Sialidases"/>
    <property type="match status" value="1"/>
</dbReference>
<evidence type="ECO:0000313" key="1">
    <source>
        <dbReference type="EMBL" id="KKM89310.1"/>
    </source>
</evidence>
<accession>A0A0F9NKL0</accession>
<sequence>MNIPTTLPFFNGTRKQATRRDSSPALIFSPRTQLPPFLIQRPHVADAWIQDIYLVDCNGEEIDISDYFNTSTELIAGYDNGPGLYQNMNTLTVNDNTVDIDSAIKTTTGSGAAGFRTTTTYAAADEERFYLEIYLILNSGVAPKVYLSKSSDPTVLISNEVLLVSGVNKIILTATSADTVQLLFYNATGAQTDFEAMVSLKRTIRPTVYEFTDVDYIQYNGGALEGNSSYSTSNNMHPDYGVYTGVSESPKLWYYNGKTYGVWMKRGGAGYNVDSMIFAFDHRTGVTSDSYLCNTGVVDATDNHARPSVIVADDGHIIVARQKLTDTHPTAGHNSSVYINRSDNVEDESSWVNALAHNANYWSEVGVTGGGGEPKRLAYLHLAKTLNGNMYLWARSGASQETIRIFQSTDNGVSWDGFGTGEDTGLVVMDFPSASWAYNSQVQHKVDTKIYMTVNPWNSVDKRERVYFLWSTDGITWRNVDDSWSKNISSAGAITEAEAETNLIVAGEDSPKVYYYVSSFINDAGNPHFLVSRSDDDGVNYFLGYYYWNGAAWVNNEFTTPDYTIVGSTSIIYQKKDSGPVYLMVKTLLDGKNMFLVYSSDDFFVNMSLIRGIDPTKSLDYAVITENYKDADYIMFMFHYYVGAISSDIYIQQEMGYYSDFLPKGTYYLKLTDGTNAWYSEWFNIQDVYENLISSLVNASYSTFISSGVKIINAINLAGTDAANTGIFDVANDEVITVILFLTLNSGAVPQIRLVNSSGTTLRSSSIELAEGVNEIELTANAADTVKLQIVNFAPANFSTSDIWVQRKYSPRFVKLQFTNDKDLHGKRGDDQTILYQKGFTQECWLQTILNTPGSNRVDVGQEKDGVFIPEKITTQYKYRIIDYLNRSLFEGLIRLPQHKTITIIDEVGNKYTPDIGNVLVSAEWGTFDTGDVLIEWNDGSFVWVDNAEDIT</sequence>
<name>A0A0F9NKL0_9ZZZZ</name>
<dbReference type="InterPro" id="IPR036278">
    <property type="entry name" value="Sialidase_sf"/>
</dbReference>
<protein>
    <submittedName>
        <fullName evidence="1">Uncharacterized protein</fullName>
    </submittedName>
</protein>
<dbReference type="AlphaFoldDB" id="A0A0F9NKL0"/>
<gene>
    <name evidence="1" type="ORF">LCGC14_1249970</name>
</gene>
<organism evidence="1">
    <name type="scientific">marine sediment metagenome</name>
    <dbReference type="NCBI Taxonomy" id="412755"/>
    <lineage>
        <taxon>unclassified sequences</taxon>
        <taxon>metagenomes</taxon>
        <taxon>ecological metagenomes</taxon>
    </lineage>
</organism>
<comment type="caution">
    <text evidence="1">The sequence shown here is derived from an EMBL/GenBank/DDBJ whole genome shotgun (WGS) entry which is preliminary data.</text>
</comment>